<comment type="caution">
    <text evidence="1">The sequence shown here is derived from an EMBL/GenBank/DDBJ whole genome shotgun (WGS) entry which is preliminary data.</text>
</comment>
<accession>A0A6A1VE77</accession>
<proteinExistence type="predicted"/>
<dbReference type="Proteomes" id="UP000516437">
    <property type="component" value="Chromosome 6"/>
</dbReference>
<reference evidence="1 2" key="1">
    <citation type="journal article" date="2019" name="Plant Biotechnol. J.">
        <title>The red bayberry genome and genetic basis of sex determination.</title>
        <authorList>
            <person name="Jia H.M."/>
            <person name="Jia H.J."/>
            <person name="Cai Q.L."/>
            <person name="Wang Y."/>
            <person name="Zhao H.B."/>
            <person name="Yang W.F."/>
            <person name="Wang G.Y."/>
            <person name="Li Y.H."/>
            <person name="Zhan D.L."/>
            <person name="Shen Y.T."/>
            <person name="Niu Q.F."/>
            <person name="Chang L."/>
            <person name="Qiu J."/>
            <person name="Zhao L."/>
            <person name="Xie H.B."/>
            <person name="Fu W.Y."/>
            <person name="Jin J."/>
            <person name="Li X.W."/>
            <person name="Jiao Y."/>
            <person name="Zhou C.C."/>
            <person name="Tu T."/>
            <person name="Chai C.Y."/>
            <person name="Gao J.L."/>
            <person name="Fan L.J."/>
            <person name="van de Weg E."/>
            <person name="Wang J.Y."/>
            <person name="Gao Z.S."/>
        </authorList>
    </citation>
    <scope>NUCLEOTIDE SEQUENCE [LARGE SCALE GENOMIC DNA]</scope>
    <source>
        <tissue evidence="1">Leaves</tissue>
    </source>
</reference>
<gene>
    <name evidence="1" type="ORF">CJ030_MR6G003895</name>
</gene>
<dbReference type="EMBL" id="RXIC02000024">
    <property type="protein sequence ID" value="KAB1210158.1"/>
    <property type="molecule type" value="Genomic_DNA"/>
</dbReference>
<evidence type="ECO:0000313" key="2">
    <source>
        <dbReference type="Proteomes" id="UP000516437"/>
    </source>
</evidence>
<sequence length="99" mass="10731">MVEVGAERVREVIGGGSDGIEGTNTKEVVVFYDKEKTTRLENGVGDSSMVVGSLGIGDSSVVLTVVLWRGLFAIQEENRVQLQNLLLEEQKKYVASSKS</sequence>
<organism evidence="1 2">
    <name type="scientific">Morella rubra</name>
    <name type="common">Chinese bayberry</name>
    <dbReference type="NCBI Taxonomy" id="262757"/>
    <lineage>
        <taxon>Eukaryota</taxon>
        <taxon>Viridiplantae</taxon>
        <taxon>Streptophyta</taxon>
        <taxon>Embryophyta</taxon>
        <taxon>Tracheophyta</taxon>
        <taxon>Spermatophyta</taxon>
        <taxon>Magnoliopsida</taxon>
        <taxon>eudicotyledons</taxon>
        <taxon>Gunneridae</taxon>
        <taxon>Pentapetalae</taxon>
        <taxon>rosids</taxon>
        <taxon>fabids</taxon>
        <taxon>Fagales</taxon>
        <taxon>Myricaceae</taxon>
        <taxon>Morella</taxon>
    </lineage>
</organism>
<evidence type="ECO:0000313" key="1">
    <source>
        <dbReference type="EMBL" id="KAB1210158.1"/>
    </source>
</evidence>
<dbReference type="AlphaFoldDB" id="A0A6A1VE77"/>
<keyword evidence="2" id="KW-1185">Reference proteome</keyword>
<name>A0A6A1VE77_9ROSI</name>
<protein>
    <submittedName>
        <fullName evidence="1">Uncharacterized protein</fullName>
    </submittedName>
</protein>